<dbReference type="Proteomes" id="UP000275076">
    <property type="component" value="Unassembled WGS sequence"/>
</dbReference>
<keyword evidence="1" id="KW-0732">Signal</keyword>
<evidence type="ECO:0000313" key="4">
    <source>
        <dbReference type="Proteomes" id="UP000275076"/>
    </source>
</evidence>
<dbReference type="SUPFAM" id="SSF51261">
    <property type="entry name" value="Duplicated hybrid motif"/>
    <property type="match status" value="1"/>
</dbReference>
<dbReference type="AlphaFoldDB" id="A0A3R9PJE6"/>
<dbReference type="InterPro" id="IPR018392">
    <property type="entry name" value="LysM"/>
</dbReference>
<dbReference type="SUPFAM" id="SSF54106">
    <property type="entry name" value="LysM domain"/>
    <property type="match status" value="1"/>
</dbReference>
<feature type="domain" description="LysM" evidence="2">
    <location>
        <begin position="195"/>
        <end position="238"/>
    </location>
</feature>
<dbReference type="GO" id="GO:0004222">
    <property type="term" value="F:metalloendopeptidase activity"/>
    <property type="evidence" value="ECO:0007669"/>
    <property type="project" value="TreeGrafter"/>
</dbReference>
<gene>
    <name evidence="3" type="ORF">D7Z54_17895</name>
</gene>
<organism evidence="3 4">
    <name type="scientific">Salibacterium salarium</name>
    <dbReference type="NCBI Taxonomy" id="284579"/>
    <lineage>
        <taxon>Bacteria</taxon>
        <taxon>Bacillati</taxon>
        <taxon>Bacillota</taxon>
        <taxon>Bacilli</taxon>
        <taxon>Bacillales</taxon>
        <taxon>Bacillaceae</taxon>
    </lineage>
</organism>
<dbReference type="OrthoDB" id="9805070at2"/>
<dbReference type="SMART" id="SM00257">
    <property type="entry name" value="LysM"/>
    <property type="match status" value="1"/>
</dbReference>
<evidence type="ECO:0000313" key="3">
    <source>
        <dbReference type="EMBL" id="RSL32068.1"/>
    </source>
</evidence>
<accession>A0A3R9PJE6</accession>
<dbReference type="PROSITE" id="PS51782">
    <property type="entry name" value="LYSM"/>
    <property type="match status" value="1"/>
</dbReference>
<dbReference type="PANTHER" id="PTHR21666">
    <property type="entry name" value="PEPTIDASE-RELATED"/>
    <property type="match status" value="1"/>
</dbReference>
<sequence>MDYIKRFLLVGIFSAILICLLLFIGASSTYAADEEYMWPTDGEVTDTFGTRGGDHDGLDIAAEKGTDVVAAQSGKVIRSDYSSSYGHVVIISHDNNDETVYAHLSKRLKQEGETTAKGEVIGKVGNTGHSRGSHLHFELHKGAWNVAKTFAVNPLPVLKMGMDMLDTKNKNNRTSEVQSFVKSEELEAEKDEENITYTVENGDTLWDIAQAHDMTVEELKDANNISSSLIYPDQELII</sequence>
<dbReference type="Gene3D" id="3.10.350.10">
    <property type="entry name" value="LysM domain"/>
    <property type="match status" value="1"/>
</dbReference>
<dbReference type="InterPro" id="IPR016047">
    <property type="entry name" value="M23ase_b-sheet_dom"/>
</dbReference>
<proteinExistence type="predicted"/>
<dbReference type="Gene3D" id="2.70.70.10">
    <property type="entry name" value="Glucose Permease (Domain IIA)"/>
    <property type="match status" value="1"/>
</dbReference>
<protein>
    <submittedName>
        <fullName evidence="3">LysM peptidoglycan-binding domain-containing protein</fullName>
    </submittedName>
</protein>
<dbReference type="CDD" id="cd12797">
    <property type="entry name" value="M23_peptidase"/>
    <property type="match status" value="1"/>
</dbReference>
<dbReference type="InterPro" id="IPR011055">
    <property type="entry name" value="Dup_hybrid_motif"/>
</dbReference>
<evidence type="ECO:0000259" key="2">
    <source>
        <dbReference type="PROSITE" id="PS51782"/>
    </source>
</evidence>
<comment type="caution">
    <text evidence="3">The sequence shown here is derived from an EMBL/GenBank/DDBJ whole genome shotgun (WGS) entry which is preliminary data.</text>
</comment>
<dbReference type="InterPro" id="IPR036779">
    <property type="entry name" value="LysM_dom_sf"/>
</dbReference>
<dbReference type="EMBL" id="RBVX01000018">
    <property type="protein sequence ID" value="RSL32068.1"/>
    <property type="molecule type" value="Genomic_DNA"/>
</dbReference>
<keyword evidence="4" id="KW-1185">Reference proteome</keyword>
<name>A0A3R9PJE6_9BACI</name>
<dbReference type="PANTHER" id="PTHR21666:SF270">
    <property type="entry name" value="MUREIN HYDROLASE ACTIVATOR ENVC"/>
    <property type="match status" value="1"/>
</dbReference>
<dbReference type="CDD" id="cd00118">
    <property type="entry name" value="LysM"/>
    <property type="match status" value="1"/>
</dbReference>
<dbReference type="Pfam" id="PF01476">
    <property type="entry name" value="LysM"/>
    <property type="match status" value="1"/>
</dbReference>
<dbReference type="RefSeq" id="WP_125557538.1">
    <property type="nucleotide sequence ID" value="NZ_RBVX01000018.1"/>
</dbReference>
<reference evidence="3 4" key="1">
    <citation type="submission" date="2018-10" db="EMBL/GenBank/DDBJ databases">
        <title>Draft genome sequence of Bacillus salarius IM0101, isolated from a hypersaline soil in Inner Mongolia, China.</title>
        <authorList>
            <person name="Yamprayoonswat W."/>
            <person name="Boonvisut S."/>
            <person name="Jumpathong W."/>
            <person name="Sittihan S."/>
            <person name="Ruangsuj P."/>
            <person name="Wanthongcharoen S."/>
            <person name="Thongpramul N."/>
            <person name="Pimmason S."/>
            <person name="Yu B."/>
            <person name="Yasawong M."/>
        </authorList>
    </citation>
    <scope>NUCLEOTIDE SEQUENCE [LARGE SCALE GENOMIC DNA]</scope>
    <source>
        <strain evidence="3 4">IM0101</strain>
    </source>
</reference>
<feature type="signal peptide" evidence="1">
    <location>
        <begin position="1"/>
        <end position="31"/>
    </location>
</feature>
<evidence type="ECO:0000256" key="1">
    <source>
        <dbReference type="SAM" id="SignalP"/>
    </source>
</evidence>
<dbReference type="InterPro" id="IPR050570">
    <property type="entry name" value="Cell_wall_metabolism_enzyme"/>
</dbReference>
<dbReference type="Pfam" id="PF01551">
    <property type="entry name" value="Peptidase_M23"/>
    <property type="match status" value="1"/>
</dbReference>
<feature type="chain" id="PRO_5018553298" evidence="1">
    <location>
        <begin position="32"/>
        <end position="238"/>
    </location>
</feature>